<dbReference type="InterPro" id="IPR003594">
    <property type="entry name" value="HATPase_dom"/>
</dbReference>
<proteinExistence type="predicted"/>
<organism evidence="6 7">
    <name type="scientific">Lysobacter korlensis</name>
    <dbReference type="NCBI Taxonomy" id="553636"/>
    <lineage>
        <taxon>Bacteria</taxon>
        <taxon>Pseudomonadati</taxon>
        <taxon>Pseudomonadota</taxon>
        <taxon>Gammaproteobacteria</taxon>
        <taxon>Lysobacterales</taxon>
        <taxon>Lysobacteraceae</taxon>
        <taxon>Lysobacter</taxon>
    </lineage>
</organism>
<feature type="transmembrane region" description="Helical" evidence="4">
    <location>
        <begin position="154"/>
        <end position="176"/>
    </location>
</feature>
<accession>A0ABV6RZR1</accession>
<keyword evidence="1" id="KW-0808">Transferase</keyword>
<keyword evidence="3" id="KW-0902">Two-component regulatory system</keyword>
<evidence type="ECO:0000313" key="7">
    <source>
        <dbReference type="Proteomes" id="UP001589896"/>
    </source>
</evidence>
<name>A0ABV6RZR1_9GAMM</name>
<keyword evidence="2 6" id="KW-0418">Kinase</keyword>
<dbReference type="InterPro" id="IPR036890">
    <property type="entry name" value="HATPase_C_sf"/>
</dbReference>
<feature type="transmembrane region" description="Helical" evidence="4">
    <location>
        <begin position="74"/>
        <end position="93"/>
    </location>
</feature>
<sequence>MSLGMPPHLVPVAVVRSATSGLSAAALVHIAVAAIAVLVMQASDPQLRLWPGLVPLAGIAALMLRYIRTRARGDLAVMIAAGVVCVYAFAVIFHSQPDAMRHVDGYIIALPALGLMLAPGVATRPGVPLLATIVAFLGGITVVSISALQHGAVIVPAVTPTGTLALVALIGMVAGLRGASRARRDLLRAQRDEQLASLRYNIEMTAAALMHDTVLNDLAALAAAPAGPLAPAQRAQMEHDLTLLLGEEWLSEEPEPGEKDPRADWQRSRLAAAIDGARGAGLQVNVSGDLTVLARLTRESSRALGLAVRQCLANVLQHSGTDRAEVAVYGTDSEVTVMVVDSGRGFSESETAADRMGLRHSVRTRVEHAGGAVRLWSTPGRGTSVMIRVPVEAPAAALGIRRRRQVAAP</sequence>
<dbReference type="Pfam" id="PF02518">
    <property type="entry name" value="HATPase_c"/>
    <property type="match status" value="1"/>
</dbReference>
<dbReference type="GO" id="GO:0016301">
    <property type="term" value="F:kinase activity"/>
    <property type="evidence" value="ECO:0007669"/>
    <property type="project" value="UniProtKB-KW"/>
</dbReference>
<dbReference type="Gene3D" id="3.30.565.10">
    <property type="entry name" value="Histidine kinase-like ATPase, C-terminal domain"/>
    <property type="match status" value="1"/>
</dbReference>
<feature type="domain" description="Histidine kinase/HSP90-like ATPase" evidence="5">
    <location>
        <begin position="301"/>
        <end position="392"/>
    </location>
</feature>
<evidence type="ECO:0000256" key="1">
    <source>
        <dbReference type="ARBA" id="ARBA00022679"/>
    </source>
</evidence>
<keyword evidence="4" id="KW-0472">Membrane</keyword>
<dbReference type="CDD" id="cd16917">
    <property type="entry name" value="HATPase_UhpB-NarQ-NarX-like"/>
    <property type="match status" value="1"/>
</dbReference>
<keyword evidence="4" id="KW-0812">Transmembrane</keyword>
<dbReference type="PANTHER" id="PTHR24421">
    <property type="entry name" value="NITRATE/NITRITE SENSOR PROTEIN NARX-RELATED"/>
    <property type="match status" value="1"/>
</dbReference>
<evidence type="ECO:0000313" key="6">
    <source>
        <dbReference type="EMBL" id="MFC0681957.1"/>
    </source>
</evidence>
<keyword evidence="7" id="KW-1185">Reference proteome</keyword>
<dbReference type="EMBL" id="JBHLTG010000010">
    <property type="protein sequence ID" value="MFC0681957.1"/>
    <property type="molecule type" value="Genomic_DNA"/>
</dbReference>
<dbReference type="RefSeq" id="WP_386675522.1">
    <property type="nucleotide sequence ID" value="NZ_JBHLTG010000010.1"/>
</dbReference>
<evidence type="ECO:0000256" key="4">
    <source>
        <dbReference type="SAM" id="Phobius"/>
    </source>
</evidence>
<feature type="transmembrane region" description="Helical" evidence="4">
    <location>
        <begin position="105"/>
        <end position="122"/>
    </location>
</feature>
<comment type="caution">
    <text evidence="6">The sequence shown here is derived from an EMBL/GenBank/DDBJ whole genome shotgun (WGS) entry which is preliminary data.</text>
</comment>
<evidence type="ECO:0000256" key="3">
    <source>
        <dbReference type="ARBA" id="ARBA00023012"/>
    </source>
</evidence>
<evidence type="ECO:0000259" key="5">
    <source>
        <dbReference type="Pfam" id="PF02518"/>
    </source>
</evidence>
<protein>
    <submittedName>
        <fullName evidence="6">Sensor histidine kinase</fullName>
    </submittedName>
</protein>
<feature type="transmembrane region" description="Helical" evidence="4">
    <location>
        <begin position="21"/>
        <end position="43"/>
    </location>
</feature>
<gene>
    <name evidence="6" type="ORF">ACFFGH_29340</name>
</gene>
<dbReference type="SUPFAM" id="SSF55874">
    <property type="entry name" value="ATPase domain of HSP90 chaperone/DNA topoisomerase II/histidine kinase"/>
    <property type="match status" value="1"/>
</dbReference>
<reference evidence="6 7" key="1">
    <citation type="submission" date="2024-09" db="EMBL/GenBank/DDBJ databases">
        <authorList>
            <person name="Sun Q."/>
            <person name="Mori K."/>
        </authorList>
    </citation>
    <scope>NUCLEOTIDE SEQUENCE [LARGE SCALE GENOMIC DNA]</scope>
    <source>
        <strain evidence="6 7">KCTC 23076</strain>
    </source>
</reference>
<feature type="transmembrane region" description="Helical" evidence="4">
    <location>
        <begin position="49"/>
        <end position="67"/>
    </location>
</feature>
<feature type="transmembrane region" description="Helical" evidence="4">
    <location>
        <begin position="129"/>
        <end position="148"/>
    </location>
</feature>
<dbReference type="Proteomes" id="UP001589896">
    <property type="component" value="Unassembled WGS sequence"/>
</dbReference>
<keyword evidence="4" id="KW-1133">Transmembrane helix</keyword>
<dbReference type="InterPro" id="IPR050482">
    <property type="entry name" value="Sensor_HK_TwoCompSys"/>
</dbReference>
<evidence type="ECO:0000256" key="2">
    <source>
        <dbReference type="ARBA" id="ARBA00022777"/>
    </source>
</evidence>